<reference evidence="1 2" key="1">
    <citation type="submission" date="2023-10" db="EMBL/GenBank/DDBJ databases">
        <title>Novel methanotroph of the genus Methylocapsa from a subarctic wetland.</title>
        <authorList>
            <person name="Belova S.E."/>
            <person name="Oshkin I.Y."/>
            <person name="Miroshnikov K."/>
            <person name="Dedysh S.N."/>
        </authorList>
    </citation>
    <scope>NUCLEOTIDE SEQUENCE [LARGE SCALE GENOMIC DNA]</scope>
    <source>
        <strain evidence="1 2">RX1</strain>
    </source>
</reference>
<dbReference type="RefSeq" id="WP_407340640.1">
    <property type="nucleotide sequence ID" value="NZ_CP136862.1"/>
</dbReference>
<keyword evidence="2" id="KW-1185">Reference proteome</keyword>
<gene>
    <name evidence="1" type="ORF">RZS28_07145</name>
</gene>
<protein>
    <submittedName>
        <fullName evidence="1">Uncharacterized protein</fullName>
    </submittedName>
</protein>
<evidence type="ECO:0000313" key="2">
    <source>
        <dbReference type="Proteomes" id="UP001626536"/>
    </source>
</evidence>
<accession>A0ABZ0HYT7</accession>
<name>A0ABZ0HYT7_9HYPH</name>
<dbReference type="EMBL" id="CP136862">
    <property type="protein sequence ID" value="WOJ91051.1"/>
    <property type="molecule type" value="Genomic_DNA"/>
</dbReference>
<dbReference type="Proteomes" id="UP001626536">
    <property type="component" value="Chromosome"/>
</dbReference>
<evidence type="ECO:0000313" key="1">
    <source>
        <dbReference type="EMBL" id="WOJ91051.1"/>
    </source>
</evidence>
<proteinExistence type="predicted"/>
<sequence length="64" mass="6875">MLAEGQIELRPDARDKCVCPRFSAGGRMIVEIKDPPPVYLILGSRAANAAIFGKISHALVARAL</sequence>
<organism evidence="1 2">
    <name type="scientific">Methylocapsa polymorpha</name>
    <dbReference type="NCBI Taxonomy" id="3080828"/>
    <lineage>
        <taxon>Bacteria</taxon>
        <taxon>Pseudomonadati</taxon>
        <taxon>Pseudomonadota</taxon>
        <taxon>Alphaproteobacteria</taxon>
        <taxon>Hyphomicrobiales</taxon>
        <taxon>Beijerinckiaceae</taxon>
        <taxon>Methylocapsa</taxon>
    </lineage>
</organism>